<dbReference type="AlphaFoldDB" id="F3ZNG9"/>
<sequence length="42" mass="4815">MNNLKPKIMLEELNIVELEERFEPVMAIADAEASAEMERVIP</sequence>
<organism evidence="1 2">
    <name type="scientific">Bacteroides coprosuis DSM 18011</name>
    <dbReference type="NCBI Taxonomy" id="679937"/>
    <lineage>
        <taxon>Bacteria</taxon>
        <taxon>Pseudomonadati</taxon>
        <taxon>Bacteroidota</taxon>
        <taxon>Bacteroidia</taxon>
        <taxon>Bacteroidales</taxon>
        <taxon>Bacteroidaceae</taxon>
        <taxon>Bacteroides</taxon>
    </lineage>
</organism>
<dbReference type="EMBL" id="CM001167">
    <property type="protein sequence ID" value="EGJ72504.1"/>
    <property type="molecule type" value="Genomic_DNA"/>
</dbReference>
<gene>
    <name evidence="1" type="ORF">Bcop_2350</name>
</gene>
<evidence type="ECO:0000313" key="1">
    <source>
        <dbReference type="EMBL" id="EGJ72504.1"/>
    </source>
</evidence>
<name>F3ZNG9_9BACE</name>
<dbReference type="STRING" id="679937.Bcop_2350"/>
<dbReference type="Proteomes" id="UP000018439">
    <property type="component" value="Chromosome"/>
</dbReference>
<keyword evidence="2" id="KW-1185">Reference proteome</keyword>
<dbReference type="HOGENOM" id="CLU_218609_0_0_10"/>
<proteinExistence type="predicted"/>
<protein>
    <submittedName>
        <fullName evidence="1">Uncharacterized protein</fullName>
    </submittedName>
</protein>
<evidence type="ECO:0000313" key="2">
    <source>
        <dbReference type="Proteomes" id="UP000018439"/>
    </source>
</evidence>
<accession>F3ZNG9</accession>
<reference evidence="1 2" key="1">
    <citation type="journal article" date="2011" name="Stand. Genomic Sci.">
        <title>Non-contiguous finished genome sequence of Bacteroides coprosuis type strain (PC139).</title>
        <authorList>
            <person name="Land M."/>
            <person name="Held B."/>
            <person name="Gronow S."/>
            <person name="Abt B."/>
            <person name="Lucas S."/>
            <person name="Del Rio T.G."/>
            <person name="Nolan M."/>
            <person name="Tice H."/>
            <person name="Cheng J.F."/>
            <person name="Pitluck S."/>
            <person name="Liolios K."/>
            <person name="Pagani I."/>
            <person name="Ivanova N."/>
            <person name="Mavromatis K."/>
            <person name="Mikhailova N."/>
            <person name="Pati A."/>
            <person name="Tapia R."/>
            <person name="Han C."/>
            <person name="Goodwin L."/>
            <person name="Chen A."/>
            <person name="Palaniappan K."/>
            <person name="Hauser L."/>
            <person name="Brambilla E.M."/>
            <person name="Rohde M."/>
            <person name="Goker M."/>
            <person name="Detter J.C."/>
            <person name="Woyke T."/>
            <person name="Bristow J."/>
            <person name="Eisen J.A."/>
            <person name="Markowitz V."/>
            <person name="Hugenholtz P."/>
            <person name="Kyrpides N.C."/>
            <person name="Klenk H.P."/>
            <person name="Lapidus A."/>
        </authorList>
    </citation>
    <scope>NUCLEOTIDE SEQUENCE</scope>
    <source>
        <strain evidence="1 2">DSM 18011</strain>
    </source>
</reference>